<dbReference type="RefSeq" id="XP_073987808.1">
    <property type="nucleotide sequence ID" value="XM_074131707.1"/>
</dbReference>
<evidence type="ECO:0000259" key="10">
    <source>
        <dbReference type="Pfam" id="PF16019"/>
    </source>
</evidence>
<evidence type="ECO:0000256" key="2">
    <source>
        <dbReference type="ARBA" id="ARBA00008548"/>
    </source>
</evidence>
<sequence>MALQYGPNKADDDNLFEATSKELNLTYENNADTPDKKTDEASSFNKCYVLLEKLPVQEFGRYLSGTEFSEPVISNNCEDNDDKFQEKSYFSGCRNEVDISNNLINISEKEINFNSENRNGDIYEGDSVEVSDGTPSKQLAVVLHKIRVSEQHNEINNCSSQSFLSFGSVKDMGSSNSGLAHNGDDIPDLMSGDYEAKLLSSDEALQDKSDGSDSGLGSEVTDDRIGKTDSLSSDDLSTPAAHELPWEPISYVSHPASGSGEMTLLHQPKSMLKRRRLQQVGTAPKRCKKSIAFGDVHVYYFPRAQGFTCVPSQGGSTLGMALTHNDRQTFSLAEHVSEQRRVHREILAQLHSGASSSSTASGGSSSSDSDTDDQNTESELDPDNYFFLQPVPTRQRRALLRAAGVRKIDTLEKDECRDIRTSREFCGCACKGFCDPETCACSQAGIKCQVDRLNFPCGCTHDGCANSHGRIEFNPMRVRTHFIHTMMRLEMEKKREQEEAEAARRGASGPTECQLTTAPHQSHDFVSQPPPQPHPHQYYSYGYEDQSSGPTAATYAVQYSGYASNNVQTTGHFETLTVTDYHHHHHHAQESQAHYDPSPFQHHLERYGEAVSSDDLNGPTKLESFSELLQGSSGSSTVELVNPLLPEEHPSEEQDEVGEEDKCSEETDNFGEIIKKTMVDSATA</sequence>
<dbReference type="GO" id="GO:0005634">
    <property type="term" value="C:nucleus"/>
    <property type="evidence" value="ECO:0007669"/>
    <property type="project" value="UniProtKB-SubCell"/>
</dbReference>
<dbReference type="GO" id="GO:0006915">
    <property type="term" value="P:apoptotic process"/>
    <property type="evidence" value="ECO:0007669"/>
    <property type="project" value="UniProtKB-KW"/>
</dbReference>
<feature type="compositionally biased region" description="Polar residues" evidence="9">
    <location>
        <begin position="511"/>
        <end position="520"/>
    </location>
</feature>
<dbReference type="RefSeq" id="XP_073987804.1">
    <property type="nucleotide sequence ID" value="XM_074131703.1"/>
</dbReference>
<dbReference type="Pfam" id="PF16019">
    <property type="entry name" value="CSRNP_N"/>
    <property type="match status" value="1"/>
</dbReference>
<feature type="compositionally biased region" description="Basic and acidic residues" evidence="9">
    <location>
        <begin position="493"/>
        <end position="504"/>
    </location>
</feature>
<keyword evidence="8" id="KW-0539">Nucleus</keyword>
<dbReference type="GO" id="GO:0000981">
    <property type="term" value="F:DNA-binding transcription factor activity, RNA polymerase II-specific"/>
    <property type="evidence" value="ECO:0007669"/>
    <property type="project" value="TreeGrafter"/>
</dbReference>
<dbReference type="EMBL" id="ACPB03005127">
    <property type="status" value="NOT_ANNOTATED_CDS"/>
    <property type="molecule type" value="Genomic_DNA"/>
</dbReference>
<keyword evidence="3" id="KW-0053">Apoptosis</keyword>
<evidence type="ECO:0000256" key="6">
    <source>
        <dbReference type="ARBA" id="ARBA00023159"/>
    </source>
</evidence>
<keyword evidence="12" id="KW-1185">Reference proteome</keyword>
<dbReference type="RefSeq" id="XP_073987806.1">
    <property type="nucleotide sequence ID" value="XM_074131705.1"/>
</dbReference>
<evidence type="ECO:0000256" key="3">
    <source>
        <dbReference type="ARBA" id="ARBA00022703"/>
    </source>
</evidence>
<evidence type="ECO:0000256" key="4">
    <source>
        <dbReference type="ARBA" id="ARBA00023015"/>
    </source>
</evidence>
<evidence type="ECO:0000256" key="7">
    <source>
        <dbReference type="ARBA" id="ARBA00023163"/>
    </source>
</evidence>
<comment type="similarity">
    <text evidence="2">Belongs to the AXUD1 family.</text>
</comment>
<dbReference type="HOGENOM" id="CLU_402443_0_0_1"/>
<keyword evidence="6" id="KW-0010">Activator</keyword>
<dbReference type="AlphaFoldDB" id="T1I6N4"/>
<evidence type="ECO:0000313" key="11">
    <source>
        <dbReference type="EnsemblMetazoa" id="RPRC011956-PA"/>
    </source>
</evidence>
<proteinExistence type="inferred from homology"/>
<dbReference type="RefSeq" id="XP_073987805.1">
    <property type="nucleotide sequence ID" value="XM_074131704.1"/>
</dbReference>
<comment type="subcellular location">
    <subcellularLocation>
        <location evidence="1">Nucleus</location>
    </subcellularLocation>
</comment>
<dbReference type="InterPro" id="IPR023260">
    <property type="entry name" value="Cys/Ser-rich_nuc_prot"/>
</dbReference>
<dbReference type="PRINTS" id="PR02031">
    <property type="entry name" value="CYSSERRICHNP"/>
</dbReference>
<dbReference type="VEuPathDB" id="VectorBase:RPRC011956"/>
<feature type="region of interest" description="Disordered" evidence="9">
    <location>
        <begin position="493"/>
        <end position="537"/>
    </location>
</feature>
<feature type="compositionally biased region" description="Low complexity" evidence="9">
    <location>
        <begin position="352"/>
        <end position="368"/>
    </location>
</feature>
<dbReference type="RefSeq" id="XP_073987807.1">
    <property type="nucleotide sequence ID" value="XM_074131706.1"/>
</dbReference>
<evidence type="ECO:0000256" key="8">
    <source>
        <dbReference type="ARBA" id="ARBA00023242"/>
    </source>
</evidence>
<feature type="region of interest" description="Disordered" evidence="9">
    <location>
        <begin position="645"/>
        <end position="670"/>
    </location>
</feature>
<feature type="region of interest" description="Disordered" evidence="9">
    <location>
        <begin position="350"/>
        <end position="385"/>
    </location>
</feature>
<accession>T1I6N4</accession>
<feature type="region of interest" description="Disordered" evidence="9">
    <location>
        <begin position="204"/>
        <end position="240"/>
    </location>
</feature>
<dbReference type="eggNOG" id="KOG3813">
    <property type="taxonomic scope" value="Eukaryota"/>
</dbReference>
<dbReference type="EnsemblMetazoa" id="RPRC011956-RA">
    <property type="protein sequence ID" value="RPRC011956-PA"/>
    <property type="gene ID" value="RPRC011956"/>
</dbReference>
<evidence type="ECO:0000256" key="1">
    <source>
        <dbReference type="ARBA" id="ARBA00004123"/>
    </source>
</evidence>
<dbReference type="InterPro" id="IPR031972">
    <property type="entry name" value="CSRNP_N"/>
</dbReference>
<organism evidence="11 12">
    <name type="scientific">Rhodnius prolixus</name>
    <name type="common">Triatomid bug</name>
    <dbReference type="NCBI Taxonomy" id="13249"/>
    <lineage>
        <taxon>Eukaryota</taxon>
        <taxon>Metazoa</taxon>
        <taxon>Ecdysozoa</taxon>
        <taxon>Arthropoda</taxon>
        <taxon>Hexapoda</taxon>
        <taxon>Insecta</taxon>
        <taxon>Pterygota</taxon>
        <taxon>Neoptera</taxon>
        <taxon>Paraneoptera</taxon>
        <taxon>Hemiptera</taxon>
        <taxon>Heteroptera</taxon>
        <taxon>Panheteroptera</taxon>
        <taxon>Cimicomorpha</taxon>
        <taxon>Reduviidae</taxon>
        <taxon>Triatominae</taxon>
        <taxon>Rhodnius</taxon>
    </lineage>
</organism>
<dbReference type="GO" id="GO:0043565">
    <property type="term" value="F:sequence-specific DNA binding"/>
    <property type="evidence" value="ECO:0007669"/>
    <property type="project" value="TreeGrafter"/>
</dbReference>
<protein>
    <submittedName>
        <fullName evidence="11">CSRNP_N domain-containing protein</fullName>
    </submittedName>
</protein>
<dbReference type="InParanoid" id="T1I6N4"/>
<evidence type="ECO:0000313" key="12">
    <source>
        <dbReference type="Proteomes" id="UP000015103"/>
    </source>
</evidence>
<dbReference type="RefSeq" id="XP_073987803.1">
    <property type="nucleotide sequence ID" value="XM_074131702.1"/>
</dbReference>
<dbReference type="PANTHER" id="PTHR13580:SF9">
    <property type="entry name" value="AXIN1 UP-REGULATED 1, ISOFORM A"/>
    <property type="match status" value="1"/>
</dbReference>
<evidence type="ECO:0000256" key="5">
    <source>
        <dbReference type="ARBA" id="ARBA00023125"/>
    </source>
</evidence>
<keyword evidence="4" id="KW-0805">Transcription regulation</keyword>
<dbReference type="Proteomes" id="UP000015103">
    <property type="component" value="Unassembled WGS sequence"/>
</dbReference>
<feature type="domain" description="Cysteine/serine-rich nuclear protein N-terminal" evidence="10">
    <location>
        <begin position="287"/>
        <end position="493"/>
    </location>
</feature>
<name>T1I6N4_RHOPR</name>
<evidence type="ECO:0000256" key="9">
    <source>
        <dbReference type="SAM" id="MobiDB-lite"/>
    </source>
</evidence>
<reference evidence="11" key="1">
    <citation type="submission" date="2015-05" db="UniProtKB">
        <authorList>
            <consortium name="EnsemblMetazoa"/>
        </authorList>
    </citation>
    <scope>IDENTIFICATION</scope>
</reference>
<keyword evidence="5" id="KW-0238">DNA-binding</keyword>
<dbReference type="GeneID" id="141456077"/>
<dbReference type="PANTHER" id="PTHR13580">
    <property type="entry name" value="TGF-BETA INDUCED APOPTOSIS PROTEIN"/>
    <property type="match status" value="1"/>
</dbReference>
<keyword evidence="7" id="KW-0804">Transcription</keyword>
<feature type="compositionally biased region" description="Acidic residues" evidence="9">
    <location>
        <begin position="369"/>
        <end position="382"/>
    </location>
</feature>